<dbReference type="EC" id="6.3.3.2" evidence="5"/>
<dbReference type="PIRSF" id="PIRSF006806">
    <property type="entry name" value="FTHF_cligase"/>
    <property type="match status" value="1"/>
</dbReference>
<organism evidence="6 7">
    <name type="scientific">Paratissierella segnis</name>
    <dbReference type="NCBI Taxonomy" id="2763679"/>
    <lineage>
        <taxon>Bacteria</taxon>
        <taxon>Bacillati</taxon>
        <taxon>Bacillota</taxon>
        <taxon>Tissierellia</taxon>
        <taxon>Tissierellales</taxon>
        <taxon>Tissierellaceae</taxon>
        <taxon>Paratissierella</taxon>
    </lineage>
</organism>
<comment type="caution">
    <text evidence="6">The sequence shown here is derived from an EMBL/GenBank/DDBJ whole genome shotgun (WGS) entry which is preliminary data.</text>
</comment>
<dbReference type="InterPro" id="IPR024185">
    <property type="entry name" value="FTHF_cligase-like_sf"/>
</dbReference>
<dbReference type="RefSeq" id="WP_262428404.1">
    <property type="nucleotide sequence ID" value="NZ_JACRTG010000004.1"/>
</dbReference>
<evidence type="ECO:0000313" key="6">
    <source>
        <dbReference type="EMBL" id="MBC8586934.1"/>
    </source>
</evidence>
<proteinExistence type="inferred from homology"/>
<dbReference type="InterPro" id="IPR002698">
    <property type="entry name" value="FTHF_cligase"/>
</dbReference>
<dbReference type="AlphaFoldDB" id="A0A926IIG3"/>
<comment type="cofactor">
    <cofactor evidence="5">
        <name>Mg(2+)</name>
        <dbReference type="ChEBI" id="CHEBI:18420"/>
    </cofactor>
</comment>
<evidence type="ECO:0000256" key="4">
    <source>
        <dbReference type="PIRSR" id="PIRSR006806-1"/>
    </source>
</evidence>
<evidence type="ECO:0000256" key="2">
    <source>
        <dbReference type="ARBA" id="ARBA00022741"/>
    </source>
</evidence>
<keyword evidence="6" id="KW-0436">Ligase</keyword>
<feature type="binding site" evidence="4">
    <location>
        <position position="49"/>
    </location>
    <ligand>
        <name>substrate</name>
    </ligand>
</feature>
<feature type="binding site" evidence="4">
    <location>
        <begin position="3"/>
        <end position="7"/>
    </location>
    <ligand>
        <name>ATP</name>
        <dbReference type="ChEBI" id="CHEBI:30616"/>
    </ligand>
</feature>
<dbReference type="Pfam" id="PF01812">
    <property type="entry name" value="5-FTHF_cyc-lig"/>
    <property type="match status" value="1"/>
</dbReference>
<dbReference type="GO" id="GO:0005524">
    <property type="term" value="F:ATP binding"/>
    <property type="evidence" value="ECO:0007669"/>
    <property type="project" value="UniProtKB-KW"/>
</dbReference>
<reference evidence="6" key="1">
    <citation type="submission" date="2020-08" db="EMBL/GenBank/DDBJ databases">
        <title>Genome public.</title>
        <authorList>
            <person name="Liu C."/>
            <person name="Sun Q."/>
        </authorList>
    </citation>
    <scope>NUCLEOTIDE SEQUENCE</scope>
    <source>
        <strain evidence="6">BX21</strain>
    </source>
</reference>
<dbReference type="GO" id="GO:0035999">
    <property type="term" value="P:tetrahydrofolate interconversion"/>
    <property type="evidence" value="ECO:0007669"/>
    <property type="project" value="TreeGrafter"/>
</dbReference>
<evidence type="ECO:0000313" key="7">
    <source>
        <dbReference type="Proteomes" id="UP000601171"/>
    </source>
</evidence>
<accession>A0A926IIG3</accession>
<dbReference type="Proteomes" id="UP000601171">
    <property type="component" value="Unassembled WGS sequence"/>
</dbReference>
<keyword evidence="5" id="KW-0460">Magnesium</keyword>
<protein>
    <recommendedName>
        <fullName evidence="5">5-formyltetrahydrofolate cyclo-ligase</fullName>
        <ecNumber evidence="5">6.3.3.2</ecNumber>
    </recommendedName>
</protein>
<dbReference type="NCBIfam" id="TIGR02727">
    <property type="entry name" value="MTHFS_bact"/>
    <property type="match status" value="1"/>
</dbReference>
<comment type="similarity">
    <text evidence="1 5">Belongs to the 5-formyltetrahydrofolate cyclo-ligase family.</text>
</comment>
<keyword evidence="5" id="KW-0479">Metal-binding</keyword>
<keyword evidence="3 4" id="KW-0067">ATP-binding</keyword>
<comment type="catalytic activity">
    <reaction evidence="5">
        <text>(6S)-5-formyl-5,6,7,8-tetrahydrofolate + ATP = (6R)-5,10-methenyltetrahydrofolate + ADP + phosphate</text>
        <dbReference type="Rhea" id="RHEA:10488"/>
        <dbReference type="ChEBI" id="CHEBI:30616"/>
        <dbReference type="ChEBI" id="CHEBI:43474"/>
        <dbReference type="ChEBI" id="CHEBI:57455"/>
        <dbReference type="ChEBI" id="CHEBI:57457"/>
        <dbReference type="ChEBI" id="CHEBI:456216"/>
        <dbReference type="EC" id="6.3.3.2"/>
    </reaction>
</comment>
<dbReference type="PANTHER" id="PTHR23407:SF1">
    <property type="entry name" value="5-FORMYLTETRAHYDROFOLATE CYCLO-LIGASE"/>
    <property type="match status" value="1"/>
</dbReference>
<evidence type="ECO:0000256" key="5">
    <source>
        <dbReference type="RuleBase" id="RU361279"/>
    </source>
</evidence>
<dbReference type="GO" id="GO:0009396">
    <property type="term" value="P:folic acid-containing compound biosynthetic process"/>
    <property type="evidence" value="ECO:0007669"/>
    <property type="project" value="TreeGrafter"/>
</dbReference>
<name>A0A926IIG3_9FIRM</name>
<keyword evidence="7" id="KW-1185">Reference proteome</keyword>
<dbReference type="Gene3D" id="3.40.50.10420">
    <property type="entry name" value="NagB/RpiA/CoA transferase-like"/>
    <property type="match status" value="1"/>
</dbReference>
<dbReference type="GO" id="GO:0030272">
    <property type="term" value="F:5-formyltetrahydrofolate cyclo-ligase activity"/>
    <property type="evidence" value="ECO:0007669"/>
    <property type="project" value="UniProtKB-EC"/>
</dbReference>
<feature type="binding site" evidence="4">
    <location>
        <begin position="133"/>
        <end position="141"/>
    </location>
    <ligand>
        <name>ATP</name>
        <dbReference type="ChEBI" id="CHEBI:30616"/>
    </ligand>
</feature>
<feature type="binding site" evidence="4">
    <location>
        <position position="54"/>
    </location>
    <ligand>
        <name>substrate</name>
    </ligand>
</feature>
<dbReference type="GO" id="GO:0046872">
    <property type="term" value="F:metal ion binding"/>
    <property type="evidence" value="ECO:0007669"/>
    <property type="project" value="UniProtKB-KW"/>
</dbReference>
<sequence>MDKTLLRRQILDKRSKLGKNEHEIYSNSILNSLLNSAYYKNSKTIMTFVSFSDEVDTHELIKAGIRDDKNLVVPITIKETKELKLSLVTNFNELEPGYYNILTPKKEFIRYKDPELVDLIIVPGVVFDREGYRIGYGGGYYDRFLSKIDKNVPRIAIAFDLQIIDKVPREYYDIPVDYIITEKEIIDCNNSQFTVHDSQL</sequence>
<dbReference type="InterPro" id="IPR037171">
    <property type="entry name" value="NagB/RpiA_transferase-like"/>
</dbReference>
<gene>
    <name evidence="6" type="ORF">H8707_01595</name>
</gene>
<dbReference type="SUPFAM" id="SSF100950">
    <property type="entry name" value="NagB/RpiA/CoA transferase-like"/>
    <property type="match status" value="1"/>
</dbReference>
<keyword evidence="2 4" id="KW-0547">Nucleotide-binding</keyword>
<dbReference type="PANTHER" id="PTHR23407">
    <property type="entry name" value="ATPASE INHIBITOR/5-FORMYLTETRAHYDROFOLATE CYCLO-LIGASE"/>
    <property type="match status" value="1"/>
</dbReference>
<dbReference type="EMBL" id="JACRTG010000004">
    <property type="protein sequence ID" value="MBC8586934.1"/>
    <property type="molecule type" value="Genomic_DNA"/>
</dbReference>
<evidence type="ECO:0000256" key="3">
    <source>
        <dbReference type="ARBA" id="ARBA00022840"/>
    </source>
</evidence>
<evidence type="ECO:0000256" key="1">
    <source>
        <dbReference type="ARBA" id="ARBA00010638"/>
    </source>
</evidence>